<dbReference type="OMA" id="KKNCGIC"/>
<accession>M5WKW5</accession>
<evidence type="ECO:0008006" key="5">
    <source>
        <dbReference type="Google" id="ProtNLM"/>
    </source>
</evidence>
<evidence type="ECO:0000256" key="1">
    <source>
        <dbReference type="ARBA" id="ARBA00006010"/>
    </source>
</evidence>
<dbReference type="EMBL" id="CM007654">
    <property type="protein sequence ID" value="ONI09902.1"/>
    <property type="molecule type" value="Genomic_DNA"/>
</dbReference>
<keyword evidence="4" id="KW-1185">Reference proteome</keyword>
<dbReference type="HOGENOM" id="CLU_111795_1_0_1"/>
<dbReference type="Pfam" id="PF04885">
    <property type="entry name" value="Stig1"/>
    <property type="match status" value="1"/>
</dbReference>
<evidence type="ECO:0000313" key="4">
    <source>
        <dbReference type="Proteomes" id="UP000006882"/>
    </source>
</evidence>
<proteinExistence type="inferred from homology"/>
<dbReference type="eggNOG" id="ENOG502S1NG">
    <property type="taxonomic scope" value="Eukaryota"/>
</dbReference>
<protein>
    <recommendedName>
        <fullName evidence="5">Stigma-specific STIG1-like protein 1</fullName>
    </recommendedName>
</protein>
<sequence>MKSLQVFFMIAMLIMALAITLSATVPNQREAFFRPGSSTSRFLASQSSPGRGGCDQNPLACRATEGSAGPDCCSKKCVDLRTDISNCGSCGKRCISSEICCNAHCVNPMSHNQNCGKCSNHCKEGTSCDNGMCDYA</sequence>
<dbReference type="PANTHER" id="PTHR33227">
    <property type="entry name" value="STIGMA-SPECIFIC STIG1-LIKE PROTEIN 3"/>
    <property type="match status" value="1"/>
</dbReference>
<organism evidence="3 4">
    <name type="scientific">Prunus persica</name>
    <name type="common">Peach</name>
    <name type="synonym">Amygdalus persica</name>
    <dbReference type="NCBI Taxonomy" id="3760"/>
    <lineage>
        <taxon>Eukaryota</taxon>
        <taxon>Viridiplantae</taxon>
        <taxon>Streptophyta</taxon>
        <taxon>Embryophyta</taxon>
        <taxon>Tracheophyta</taxon>
        <taxon>Spermatophyta</taxon>
        <taxon>Magnoliopsida</taxon>
        <taxon>eudicotyledons</taxon>
        <taxon>Gunneridae</taxon>
        <taxon>Pentapetalae</taxon>
        <taxon>rosids</taxon>
        <taxon>fabids</taxon>
        <taxon>Rosales</taxon>
        <taxon>Rosaceae</taxon>
        <taxon>Amygdaloideae</taxon>
        <taxon>Amygdaleae</taxon>
        <taxon>Prunus</taxon>
    </lineage>
</organism>
<reference evidence="3 4" key="1">
    <citation type="journal article" date="2013" name="Nat. Genet.">
        <title>The high-quality draft genome of peach (Prunus persica) identifies unique patterns of genetic diversity, domestication and genome evolution.</title>
        <authorList>
            <consortium name="International Peach Genome Initiative"/>
            <person name="Verde I."/>
            <person name="Abbott A.G."/>
            <person name="Scalabrin S."/>
            <person name="Jung S."/>
            <person name="Shu S."/>
            <person name="Marroni F."/>
            <person name="Zhebentyayeva T."/>
            <person name="Dettori M.T."/>
            <person name="Grimwood J."/>
            <person name="Cattonaro F."/>
            <person name="Zuccolo A."/>
            <person name="Rossini L."/>
            <person name="Jenkins J."/>
            <person name="Vendramin E."/>
            <person name="Meisel L.A."/>
            <person name="Decroocq V."/>
            <person name="Sosinski B."/>
            <person name="Prochnik S."/>
            <person name="Mitros T."/>
            <person name="Policriti A."/>
            <person name="Cipriani G."/>
            <person name="Dondini L."/>
            <person name="Ficklin S."/>
            <person name="Goodstein D.M."/>
            <person name="Xuan P."/>
            <person name="Del Fabbro C."/>
            <person name="Aramini V."/>
            <person name="Copetti D."/>
            <person name="Gonzalez S."/>
            <person name="Horner D.S."/>
            <person name="Falchi R."/>
            <person name="Lucas S."/>
            <person name="Mica E."/>
            <person name="Maldonado J."/>
            <person name="Lazzari B."/>
            <person name="Bielenberg D."/>
            <person name="Pirona R."/>
            <person name="Miculan M."/>
            <person name="Barakat A."/>
            <person name="Testolin R."/>
            <person name="Stella A."/>
            <person name="Tartarini S."/>
            <person name="Tonutti P."/>
            <person name="Arus P."/>
            <person name="Orellana A."/>
            <person name="Wells C."/>
            <person name="Main D."/>
            <person name="Vizzotto G."/>
            <person name="Silva H."/>
            <person name="Salamini F."/>
            <person name="Schmutz J."/>
            <person name="Morgante M."/>
            <person name="Rokhsar D.S."/>
        </authorList>
    </citation>
    <scope>NUCLEOTIDE SEQUENCE [LARGE SCALE GENOMIC DNA]</scope>
    <source>
        <strain evidence="4">cv. Nemared</strain>
    </source>
</reference>
<dbReference type="PANTHER" id="PTHR33227:SF21">
    <property type="entry name" value="F12F1.21 PROTEIN"/>
    <property type="match status" value="1"/>
</dbReference>
<dbReference type="Proteomes" id="UP000006882">
    <property type="component" value="Chromosome G4"/>
</dbReference>
<dbReference type="STRING" id="3760.M5WKW5"/>
<gene>
    <name evidence="3" type="ORF">PRUPE_4G017300</name>
</gene>
<comment type="similarity">
    <text evidence="1">Belongs to the STIG1 family.</text>
</comment>
<evidence type="ECO:0000313" key="3">
    <source>
        <dbReference type="EMBL" id="ONI09902.1"/>
    </source>
</evidence>
<dbReference type="AlphaFoldDB" id="M5WKW5"/>
<evidence type="ECO:0000256" key="2">
    <source>
        <dbReference type="ARBA" id="ARBA00022729"/>
    </source>
</evidence>
<dbReference type="Gramene" id="ONI09902">
    <property type="protein sequence ID" value="ONI09902"/>
    <property type="gene ID" value="PRUPE_4G017300"/>
</dbReference>
<name>M5WKW5_PRUPE</name>
<keyword evidence="2" id="KW-0732">Signal</keyword>
<dbReference type="InterPro" id="IPR006969">
    <property type="entry name" value="Stig-like"/>
</dbReference>